<dbReference type="GO" id="GO:0015171">
    <property type="term" value="F:amino acid transmembrane transporter activity"/>
    <property type="evidence" value="ECO:0007669"/>
    <property type="project" value="TreeGrafter"/>
</dbReference>
<evidence type="ECO:0000313" key="8">
    <source>
        <dbReference type="Proteomes" id="UP000182517"/>
    </source>
</evidence>
<evidence type="ECO:0000256" key="5">
    <source>
        <dbReference type="ARBA" id="ARBA00023136"/>
    </source>
</evidence>
<evidence type="ECO:0000256" key="2">
    <source>
        <dbReference type="ARBA" id="ARBA00022475"/>
    </source>
</evidence>
<dbReference type="PANTHER" id="PTHR30086">
    <property type="entry name" value="ARGININE EXPORTER PROTEIN ARGO"/>
    <property type="match status" value="1"/>
</dbReference>
<feature type="transmembrane region" description="Helical" evidence="6">
    <location>
        <begin position="105"/>
        <end position="127"/>
    </location>
</feature>
<organism evidence="7 8">
    <name type="scientific">Syntrophotalea acetylenivorans</name>
    <dbReference type="NCBI Taxonomy" id="1842532"/>
    <lineage>
        <taxon>Bacteria</taxon>
        <taxon>Pseudomonadati</taxon>
        <taxon>Thermodesulfobacteriota</taxon>
        <taxon>Desulfuromonadia</taxon>
        <taxon>Desulfuromonadales</taxon>
        <taxon>Syntrophotaleaceae</taxon>
        <taxon>Syntrophotalea</taxon>
    </lineage>
</organism>
<keyword evidence="5 6" id="KW-0472">Membrane</keyword>
<feature type="transmembrane region" description="Helical" evidence="6">
    <location>
        <begin position="68"/>
        <end position="85"/>
    </location>
</feature>
<dbReference type="AlphaFoldDB" id="A0A1L3GPW5"/>
<dbReference type="KEGG" id="pef:A7E78_08910"/>
<feature type="transmembrane region" description="Helical" evidence="6">
    <location>
        <begin position="181"/>
        <end position="198"/>
    </location>
</feature>
<evidence type="ECO:0000256" key="4">
    <source>
        <dbReference type="ARBA" id="ARBA00022989"/>
    </source>
</evidence>
<protein>
    <submittedName>
        <fullName evidence="7">Lysine transporter LysE</fullName>
    </submittedName>
</protein>
<dbReference type="Proteomes" id="UP000182517">
    <property type="component" value="Chromosome"/>
</dbReference>
<evidence type="ECO:0000313" key="7">
    <source>
        <dbReference type="EMBL" id="APG27945.1"/>
    </source>
</evidence>
<dbReference type="STRING" id="1842532.A7E78_08910"/>
<evidence type="ECO:0000256" key="3">
    <source>
        <dbReference type="ARBA" id="ARBA00022692"/>
    </source>
</evidence>
<feature type="transmembrane region" description="Helical" evidence="6">
    <location>
        <begin position="139"/>
        <end position="169"/>
    </location>
</feature>
<keyword evidence="2" id="KW-1003">Cell membrane</keyword>
<dbReference type="EMBL" id="CP015519">
    <property type="protein sequence ID" value="APG27945.1"/>
    <property type="molecule type" value="Genomic_DNA"/>
</dbReference>
<feature type="transmembrane region" description="Helical" evidence="6">
    <location>
        <begin position="33"/>
        <end position="61"/>
    </location>
</feature>
<proteinExistence type="predicted"/>
<reference evidence="7 8" key="1">
    <citation type="journal article" date="2017" name="Genome Announc.">
        <title>Complete Genome Sequences of Two Acetylene-Fermenting Pelobacter acetylenicus Strains.</title>
        <authorList>
            <person name="Sutton J.M."/>
            <person name="Baesman S.M."/>
            <person name="Fierst J.L."/>
            <person name="Poret-Peterson A.T."/>
            <person name="Oremland R.S."/>
            <person name="Dunlap D.S."/>
            <person name="Akob D.M."/>
        </authorList>
    </citation>
    <scope>NUCLEOTIDE SEQUENCE [LARGE SCALE GENOMIC DNA]</scope>
    <source>
        <strain evidence="7 8">SFB93</strain>
    </source>
</reference>
<evidence type="ECO:0000256" key="1">
    <source>
        <dbReference type="ARBA" id="ARBA00004651"/>
    </source>
</evidence>
<gene>
    <name evidence="7" type="ORF">A7E78_08910</name>
</gene>
<dbReference type="InterPro" id="IPR001123">
    <property type="entry name" value="LeuE-type"/>
</dbReference>
<keyword evidence="4 6" id="KW-1133">Transmembrane helix</keyword>
<dbReference type="PIRSF" id="PIRSF006324">
    <property type="entry name" value="LeuE"/>
    <property type="match status" value="1"/>
</dbReference>
<accession>A0A1L3GPW5</accession>
<dbReference type="Pfam" id="PF01810">
    <property type="entry name" value="LysE"/>
    <property type="match status" value="1"/>
</dbReference>
<evidence type="ECO:0000256" key="6">
    <source>
        <dbReference type="SAM" id="Phobius"/>
    </source>
</evidence>
<comment type="subcellular location">
    <subcellularLocation>
        <location evidence="1">Cell membrane</location>
        <topology evidence="1">Multi-pass membrane protein</topology>
    </subcellularLocation>
</comment>
<keyword evidence="3 6" id="KW-0812">Transmembrane</keyword>
<dbReference type="GO" id="GO:0005886">
    <property type="term" value="C:plasma membrane"/>
    <property type="evidence" value="ECO:0007669"/>
    <property type="project" value="UniProtKB-SubCell"/>
</dbReference>
<keyword evidence="8" id="KW-1185">Reference proteome</keyword>
<dbReference type="PANTHER" id="PTHR30086:SF20">
    <property type="entry name" value="ARGININE EXPORTER PROTEIN ARGO-RELATED"/>
    <property type="match status" value="1"/>
</dbReference>
<sequence length="202" mass="21688">MLFSVTSVVLIFTPGPDIIYVMTRGVAQGRKAALAAAAGFSLGNFVHIFFAVVGLSALLASSARAFQLVKYAGALYLIYLGIRMFRSKTELAGGGGLKPLQGRTIFWQSILANILNPKVAVFFLAFFPQFLDPQRGSLVLQMLLLGTLFVVLTMVCFGLVGFCSGWIGGWLREKPAVGGRLGQMAGSVLVLLGLRLAWPDAR</sequence>
<name>A0A1L3GPW5_9BACT</name>